<evidence type="ECO:0000256" key="2">
    <source>
        <dbReference type="ARBA" id="ARBA00022771"/>
    </source>
</evidence>
<feature type="domain" description="B box-type" evidence="7">
    <location>
        <begin position="95"/>
        <end position="141"/>
    </location>
</feature>
<dbReference type="SUPFAM" id="SSF57850">
    <property type="entry name" value="RING/U-box"/>
    <property type="match status" value="1"/>
</dbReference>
<feature type="domain" description="RING-type" evidence="6">
    <location>
        <begin position="16"/>
        <end position="59"/>
    </location>
</feature>
<keyword evidence="1" id="KW-0479">Metal-binding</keyword>
<dbReference type="PROSITE" id="PS00518">
    <property type="entry name" value="ZF_RING_1"/>
    <property type="match status" value="1"/>
</dbReference>
<dbReference type="PANTHER" id="PTHR25462">
    <property type="entry name" value="BONUS, ISOFORM C-RELATED"/>
    <property type="match status" value="1"/>
</dbReference>
<evidence type="ECO:0000256" key="1">
    <source>
        <dbReference type="ARBA" id="ARBA00022723"/>
    </source>
</evidence>
<dbReference type="Proteomes" id="UP001152320">
    <property type="component" value="Chromosome 22"/>
</dbReference>
<reference evidence="8" key="1">
    <citation type="submission" date="2021-10" db="EMBL/GenBank/DDBJ databases">
        <title>Tropical sea cucumber genome reveals ecological adaptation and Cuvierian tubules defense mechanism.</title>
        <authorList>
            <person name="Chen T."/>
        </authorList>
    </citation>
    <scope>NUCLEOTIDE SEQUENCE</scope>
    <source>
        <strain evidence="8">Nanhai2018</strain>
        <tissue evidence="8">Muscle</tissue>
    </source>
</reference>
<dbReference type="OrthoDB" id="10066958at2759"/>
<dbReference type="PROSITE" id="PS50119">
    <property type="entry name" value="ZF_BBOX"/>
    <property type="match status" value="2"/>
</dbReference>
<dbReference type="AlphaFoldDB" id="A0A9Q0YDY0"/>
<dbReference type="EMBL" id="JAIZAY010000022">
    <property type="protein sequence ID" value="KAJ8021083.1"/>
    <property type="molecule type" value="Genomic_DNA"/>
</dbReference>
<evidence type="ECO:0000259" key="7">
    <source>
        <dbReference type="PROSITE" id="PS50119"/>
    </source>
</evidence>
<sequence>MAENKSDSLSEDFLHCSICTELYNQPKILPCLHSFCLHCLERMVSSRHHDQPLSCPICRYTVDLPNSGVNGFPRNFFLVGLIERLNEARALSTQRHNLNCTFCGRAVGTLFCLECKLLSCSDCKRNHDRVAGTTEHLFVSSERLTDENYLQRMISTRSMRCDTHKEEKLRYFCTQCSQLACQVCAIVSHQGHQSIQEVVSKGNLVKAQWEAFLESSEIQERELRIMSYKAKSNAESIKQQTSTLSRDVDARYSAIIEKLQSDREKLRQELQVVENANCAHLRDIDDRISNLLQPIENTLQMTRTILVQNNPKEIIEMERIISESFQRLKTETDLLKNISLPESVYLFFSASKLIVLDGEKEKVLRNAELRKREQSSGKKGRDAKEEDSFEYLRDQNWLGNFSNKKPHRVLNVLSEFVQKMFSR</sequence>
<dbReference type="InterPro" id="IPR001841">
    <property type="entry name" value="Znf_RING"/>
</dbReference>
<evidence type="ECO:0000256" key="5">
    <source>
        <dbReference type="SAM" id="Coils"/>
    </source>
</evidence>
<dbReference type="InterPro" id="IPR017907">
    <property type="entry name" value="Znf_RING_CS"/>
</dbReference>
<keyword evidence="2 4" id="KW-0863">Zinc-finger</keyword>
<keyword evidence="9" id="KW-1185">Reference proteome</keyword>
<keyword evidence="3" id="KW-0862">Zinc</keyword>
<keyword evidence="5" id="KW-0175">Coiled coil</keyword>
<feature type="domain" description="B box-type" evidence="7">
    <location>
        <begin position="156"/>
        <end position="197"/>
    </location>
</feature>
<protein>
    <submittedName>
        <fullName evidence="8">E3 ubiquitin-protein ligase TRIM56</fullName>
    </submittedName>
</protein>
<dbReference type="SUPFAM" id="SSF57845">
    <property type="entry name" value="B-box zinc-binding domain"/>
    <property type="match status" value="1"/>
</dbReference>
<feature type="coiled-coil region" evidence="5">
    <location>
        <begin position="249"/>
        <end position="276"/>
    </location>
</feature>
<dbReference type="SMART" id="SM00184">
    <property type="entry name" value="RING"/>
    <property type="match status" value="1"/>
</dbReference>
<dbReference type="Gene3D" id="3.30.160.60">
    <property type="entry name" value="Classic Zinc Finger"/>
    <property type="match status" value="1"/>
</dbReference>
<dbReference type="GO" id="GO:0061630">
    <property type="term" value="F:ubiquitin protein ligase activity"/>
    <property type="evidence" value="ECO:0007669"/>
    <property type="project" value="TreeGrafter"/>
</dbReference>
<dbReference type="InterPro" id="IPR000315">
    <property type="entry name" value="Znf_B-box"/>
</dbReference>
<name>A0A9Q0YDY0_HOLLE</name>
<dbReference type="Pfam" id="PF00643">
    <property type="entry name" value="zf-B_box"/>
    <property type="match status" value="1"/>
</dbReference>
<evidence type="ECO:0000256" key="3">
    <source>
        <dbReference type="ARBA" id="ARBA00022833"/>
    </source>
</evidence>
<gene>
    <name evidence="8" type="ORF">HOLleu_40850</name>
</gene>
<dbReference type="InterPro" id="IPR047153">
    <property type="entry name" value="TRIM45/56/19-like"/>
</dbReference>
<organism evidence="8 9">
    <name type="scientific">Holothuria leucospilota</name>
    <name type="common">Black long sea cucumber</name>
    <name type="synonym">Mertensiothuria leucospilota</name>
    <dbReference type="NCBI Taxonomy" id="206669"/>
    <lineage>
        <taxon>Eukaryota</taxon>
        <taxon>Metazoa</taxon>
        <taxon>Echinodermata</taxon>
        <taxon>Eleutherozoa</taxon>
        <taxon>Echinozoa</taxon>
        <taxon>Holothuroidea</taxon>
        <taxon>Aspidochirotacea</taxon>
        <taxon>Aspidochirotida</taxon>
        <taxon>Holothuriidae</taxon>
        <taxon>Holothuria</taxon>
    </lineage>
</organism>
<dbReference type="SMART" id="SM00336">
    <property type="entry name" value="BBOX"/>
    <property type="match status" value="2"/>
</dbReference>
<accession>A0A9Q0YDY0</accession>
<comment type="caution">
    <text evidence="8">The sequence shown here is derived from an EMBL/GenBank/DDBJ whole genome shotgun (WGS) entry which is preliminary data.</text>
</comment>
<evidence type="ECO:0000313" key="8">
    <source>
        <dbReference type="EMBL" id="KAJ8021083.1"/>
    </source>
</evidence>
<dbReference type="PANTHER" id="PTHR25462:SF296">
    <property type="entry name" value="MEIOTIC P26, ISOFORM F"/>
    <property type="match status" value="1"/>
</dbReference>
<dbReference type="GO" id="GO:0008270">
    <property type="term" value="F:zinc ion binding"/>
    <property type="evidence" value="ECO:0007669"/>
    <property type="project" value="UniProtKB-KW"/>
</dbReference>
<proteinExistence type="predicted"/>
<dbReference type="Pfam" id="PF13445">
    <property type="entry name" value="zf-RING_UBOX"/>
    <property type="match status" value="1"/>
</dbReference>
<dbReference type="Gene3D" id="3.30.40.10">
    <property type="entry name" value="Zinc/RING finger domain, C3HC4 (zinc finger)"/>
    <property type="match status" value="1"/>
</dbReference>
<evidence type="ECO:0000256" key="4">
    <source>
        <dbReference type="PROSITE-ProRule" id="PRU00024"/>
    </source>
</evidence>
<evidence type="ECO:0000313" key="9">
    <source>
        <dbReference type="Proteomes" id="UP001152320"/>
    </source>
</evidence>
<dbReference type="InterPro" id="IPR013083">
    <property type="entry name" value="Znf_RING/FYVE/PHD"/>
</dbReference>
<evidence type="ECO:0000259" key="6">
    <source>
        <dbReference type="PROSITE" id="PS50089"/>
    </source>
</evidence>
<dbReference type="CDD" id="cd19757">
    <property type="entry name" value="Bbox1"/>
    <property type="match status" value="1"/>
</dbReference>
<dbReference type="PROSITE" id="PS50089">
    <property type="entry name" value="ZF_RING_2"/>
    <property type="match status" value="1"/>
</dbReference>
<dbReference type="InterPro" id="IPR027370">
    <property type="entry name" value="Znf-RING_euk"/>
</dbReference>